<accession>A0A3B1CVC7</accession>
<dbReference type="CDD" id="cd08369">
    <property type="entry name" value="FMT_core"/>
    <property type="match status" value="1"/>
</dbReference>
<dbReference type="AlphaFoldDB" id="A0A3B1CVC7"/>
<dbReference type="SUPFAM" id="SSF53328">
    <property type="entry name" value="Formyltransferase"/>
    <property type="match status" value="1"/>
</dbReference>
<reference evidence="2" key="1">
    <citation type="submission" date="2018-06" db="EMBL/GenBank/DDBJ databases">
        <authorList>
            <person name="Zhirakovskaya E."/>
        </authorList>
    </citation>
    <scope>NUCLEOTIDE SEQUENCE</scope>
</reference>
<keyword evidence="2" id="KW-0808">Transferase</keyword>
<dbReference type="GO" id="GO:0004479">
    <property type="term" value="F:methionyl-tRNA formyltransferase activity"/>
    <property type="evidence" value="ECO:0007669"/>
    <property type="project" value="UniProtKB-EC"/>
</dbReference>
<evidence type="ECO:0000259" key="1">
    <source>
        <dbReference type="Pfam" id="PF00551"/>
    </source>
</evidence>
<dbReference type="GO" id="GO:0005829">
    <property type="term" value="C:cytosol"/>
    <property type="evidence" value="ECO:0007669"/>
    <property type="project" value="TreeGrafter"/>
</dbReference>
<protein>
    <submittedName>
        <fullName evidence="2">Methionyl-tRNA formyltransferase</fullName>
        <ecNumber evidence="2">2.1.2.9</ecNumber>
    </submittedName>
</protein>
<dbReference type="Gene3D" id="3.40.50.12230">
    <property type="match status" value="1"/>
</dbReference>
<dbReference type="InterPro" id="IPR002376">
    <property type="entry name" value="Formyl_transf_N"/>
</dbReference>
<dbReference type="EC" id="2.1.2.9" evidence="2"/>
<dbReference type="PANTHER" id="PTHR11138">
    <property type="entry name" value="METHIONYL-TRNA FORMYLTRANSFERASE"/>
    <property type="match status" value="1"/>
</dbReference>
<feature type="domain" description="Formyl transferase N-terminal" evidence="1">
    <location>
        <begin position="105"/>
        <end position="218"/>
    </location>
</feature>
<name>A0A3B1CVC7_9ZZZZ</name>
<dbReference type="PANTHER" id="PTHR11138:SF5">
    <property type="entry name" value="METHIONYL-TRNA FORMYLTRANSFERASE, MITOCHONDRIAL"/>
    <property type="match status" value="1"/>
</dbReference>
<dbReference type="InterPro" id="IPR036477">
    <property type="entry name" value="Formyl_transf_N_sf"/>
</dbReference>
<organism evidence="2">
    <name type="scientific">hydrothermal vent metagenome</name>
    <dbReference type="NCBI Taxonomy" id="652676"/>
    <lineage>
        <taxon>unclassified sequences</taxon>
        <taxon>metagenomes</taxon>
        <taxon>ecological metagenomes</taxon>
    </lineage>
</organism>
<proteinExistence type="predicted"/>
<dbReference type="EMBL" id="UOGH01000089">
    <property type="protein sequence ID" value="VAX28543.1"/>
    <property type="molecule type" value="Genomic_DNA"/>
</dbReference>
<gene>
    <name evidence="2" type="ORF">MNBD_NITROSPIRAE02-1142</name>
</gene>
<sequence length="266" mass="30632">MRIVVITTDEPFYLPLTIRKLLESPVRDDIKKIVLLPPTARKRTWKTLIREQMGFGYIYFVYRSLQYIVFKILSKMNVELNGRYYSVEAVARAYKVPLSKIDNINSAEAIESIRADRPDLIVSLSASQIFSKKVIRLATWATINVHNAPLPKYQGMLPSFWVLYHGEKETATTVHLMDETIDTGDIIVQKRVTISDSETLDSLIKKTKLLTVDALMEAFRLFSGHDGKPPTIPNLREKATYFSFPQKKDIKKFKKSGRKVLWKGIY</sequence>
<evidence type="ECO:0000313" key="2">
    <source>
        <dbReference type="EMBL" id="VAX28543.1"/>
    </source>
</evidence>
<dbReference type="Pfam" id="PF00551">
    <property type="entry name" value="Formyl_trans_N"/>
    <property type="match status" value="1"/>
</dbReference>